<dbReference type="OrthoDB" id="10511549at2759"/>
<dbReference type="EMBL" id="JAAMPC010000006">
    <property type="protein sequence ID" value="KAG2307618.1"/>
    <property type="molecule type" value="Genomic_DNA"/>
</dbReference>
<feature type="non-terminal residue" evidence="2">
    <location>
        <position position="103"/>
    </location>
</feature>
<evidence type="ECO:0000256" key="1">
    <source>
        <dbReference type="SAM" id="MobiDB-lite"/>
    </source>
</evidence>
<feature type="region of interest" description="Disordered" evidence="1">
    <location>
        <begin position="1"/>
        <end position="76"/>
    </location>
</feature>
<gene>
    <name evidence="2" type="ORF">Bca52824_027366</name>
</gene>
<dbReference type="Proteomes" id="UP000886595">
    <property type="component" value="Unassembled WGS sequence"/>
</dbReference>
<proteinExistence type="predicted"/>
<feature type="compositionally biased region" description="Basic and acidic residues" evidence="1">
    <location>
        <begin position="30"/>
        <end position="47"/>
    </location>
</feature>
<feature type="non-terminal residue" evidence="2">
    <location>
        <position position="1"/>
    </location>
</feature>
<organism evidence="2 3">
    <name type="scientific">Brassica carinata</name>
    <name type="common">Ethiopian mustard</name>
    <name type="synonym">Abyssinian cabbage</name>
    <dbReference type="NCBI Taxonomy" id="52824"/>
    <lineage>
        <taxon>Eukaryota</taxon>
        <taxon>Viridiplantae</taxon>
        <taxon>Streptophyta</taxon>
        <taxon>Embryophyta</taxon>
        <taxon>Tracheophyta</taxon>
        <taxon>Spermatophyta</taxon>
        <taxon>Magnoliopsida</taxon>
        <taxon>eudicotyledons</taxon>
        <taxon>Gunneridae</taxon>
        <taxon>Pentapetalae</taxon>
        <taxon>rosids</taxon>
        <taxon>malvids</taxon>
        <taxon>Brassicales</taxon>
        <taxon>Brassicaceae</taxon>
        <taxon>Brassiceae</taxon>
        <taxon>Brassica</taxon>
    </lineage>
</organism>
<protein>
    <submittedName>
        <fullName evidence="2">Uncharacterized protein</fullName>
    </submittedName>
</protein>
<sequence>CPKEPTPEETAPKGQQTTSQNLPLPAAGNKESDVERIDLDISDRSDPSDEDADIHPRRTRSQSARQTVSFDRPMTEEEEELYWMEQEELAEDQTRIYRDQRRQ</sequence>
<comment type="caution">
    <text evidence="2">The sequence shown here is derived from an EMBL/GenBank/DDBJ whole genome shotgun (WGS) entry which is preliminary data.</text>
</comment>
<keyword evidence="3" id="KW-1185">Reference proteome</keyword>
<accession>A0A8X7SJP1</accession>
<evidence type="ECO:0000313" key="3">
    <source>
        <dbReference type="Proteomes" id="UP000886595"/>
    </source>
</evidence>
<dbReference type="AlphaFoldDB" id="A0A8X7SJP1"/>
<name>A0A8X7SJP1_BRACI</name>
<evidence type="ECO:0000313" key="2">
    <source>
        <dbReference type="EMBL" id="KAG2307618.1"/>
    </source>
</evidence>
<reference evidence="2 3" key="1">
    <citation type="submission" date="2020-02" db="EMBL/GenBank/DDBJ databases">
        <authorList>
            <person name="Ma Q."/>
            <person name="Huang Y."/>
            <person name="Song X."/>
            <person name="Pei D."/>
        </authorList>
    </citation>
    <scope>NUCLEOTIDE SEQUENCE [LARGE SCALE GENOMIC DNA]</scope>
    <source>
        <strain evidence="2">Sxm20200214</strain>
        <tissue evidence="2">Leaf</tissue>
    </source>
</reference>